<proteinExistence type="inferred from homology"/>
<evidence type="ECO:0008006" key="6">
    <source>
        <dbReference type="Google" id="ProtNLM"/>
    </source>
</evidence>
<dbReference type="Proteomes" id="UP000593562">
    <property type="component" value="Unassembled WGS sequence"/>
</dbReference>
<dbReference type="OrthoDB" id="2013942at2759"/>
<evidence type="ECO:0000256" key="1">
    <source>
        <dbReference type="ARBA" id="ARBA00006010"/>
    </source>
</evidence>
<evidence type="ECO:0000313" key="4">
    <source>
        <dbReference type="EMBL" id="KAF5728301.1"/>
    </source>
</evidence>
<keyword evidence="5" id="KW-1185">Reference proteome</keyword>
<sequence length="153" mass="16864">MATCVLKLTTILSLVLLIIIIFHSQSSISADIEEEDGDDYYILDSPVPQFRSRSRFLASIIKKGTHCNPITKNICNGISANNGTSLLYCCKKHCRNILGDRNNCGRCRNKCGFGERCCQGKCTKVLRNVGHCGKCNKKCSPGIKCENGYCGYA</sequence>
<organism evidence="4 5">
    <name type="scientific">Tripterygium wilfordii</name>
    <name type="common">Thunder God vine</name>
    <dbReference type="NCBI Taxonomy" id="458696"/>
    <lineage>
        <taxon>Eukaryota</taxon>
        <taxon>Viridiplantae</taxon>
        <taxon>Streptophyta</taxon>
        <taxon>Embryophyta</taxon>
        <taxon>Tracheophyta</taxon>
        <taxon>Spermatophyta</taxon>
        <taxon>Magnoliopsida</taxon>
        <taxon>eudicotyledons</taxon>
        <taxon>Gunneridae</taxon>
        <taxon>Pentapetalae</taxon>
        <taxon>rosids</taxon>
        <taxon>fabids</taxon>
        <taxon>Celastrales</taxon>
        <taxon>Celastraceae</taxon>
        <taxon>Tripterygium</taxon>
    </lineage>
</organism>
<reference evidence="4 5" key="1">
    <citation type="journal article" date="2020" name="Nat. Commun.">
        <title>Genome of Tripterygium wilfordii and identification of cytochrome P450 involved in triptolide biosynthesis.</title>
        <authorList>
            <person name="Tu L."/>
            <person name="Su P."/>
            <person name="Zhang Z."/>
            <person name="Gao L."/>
            <person name="Wang J."/>
            <person name="Hu T."/>
            <person name="Zhou J."/>
            <person name="Zhang Y."/>
            <person name="Zhao Y."/>
            <person name="Liu Y."/>
            <person name="Song Y."/>
            <person name="Tong Y."/>
            <person name="Lu Y."/>
            <person name="Yang J."/>
            <person name="Xu C."/>
            <person name="Jia M."/>
            <person name="Peters R.J."/>
            <person name="Huang L."/>
            <person name="Gao W."/>
        </authorList>
    </citation>
    <scope>NUCLEOTIDE SEQUENCE [LARGE SCALE GENOMIC DNA]</scope>
    <source>
        <strain evidence="5">cv. XIE 37</strain>
        <tissue evidence="4">Leaf</tissue>
    </source>
</reference>
<name>A0A7J7C2H4_TRIWF</name>
<comment type="similarity">
    <text evidence="1">Belongs to the STIG1 family.</text>
</comment>
<evidence type="ECO:0000313" key="5">
    <source>
        <dbReference type="Proteomes" id="UP000593562"/>
    </source>
</evidence>
<evidence type="ECO:0000256" key="2">
    <source>
        <dbReference type="ARBA" id="ARBA00022729"/>
    </source>
</evidence>
<dbReference type="AlphaFoldDB" id="A0A7J7C2H4"/>
<keyword evidence="2 3" id="KW-0732">Signal</keyword>
<feature type="chain" id="PRO_5029792762" description="Protein GRIM REAPER-like" evidence="3">
    <location>
        <begin position="31"/>
        <end position="153"/>
    </location>
</feature>
<dbReference type="PANTHER" id="PTHR33227">
    <property type="entry name" value="STIGMA-SPECIFIC STIG1-LIKE PROTEIN 3"/>
    <property type="match status" value="1"/>
</dbReference>
<comment type="caution">
    <text evidence="4">The sequence shown here is derived from an EMBL/GenBank/DDBJ whole genome shotgun (WGS) entry which is preliminary data.</text>
</comment>
<evidence type="ECO:0000256" key="3">
    <source>
        <dbReference type="SAM" id="SignalP"/>
    </source>
</evidence>
<protein>
    <recommendedName>
        <fullName evidence="6">Protein GRIM REAPER-like</fullName>
    </recommendedName>
</protein>
<dbReference type="InParanoid" id="A0A7J7C2H4"/>
<dbReference type="Pfam" id="PF04885">
    <property type="entry name" value="Stig1"/>
    <property type="match status" value="1"/>
</dbReference>
<gene>
    <name evidence="4" type="ORF">HS088_TW21G00448</name>
</gene>
<feature type="signal peptide" evidence="3">
    <location>
        <begin position="1"/>
        <end position="30"/>
    </location>
</feature>
<dbReference type="InterPro" id="IPR006969">
    <property type="entry name" value="Stig-like"/>
</dbReference>
<accession>A0A7J7C2H4</accession>
<dbReference type="PANTHER" id="PTHR33227:SF6">
    <property type="entry name" value="PROTEIN GRIM REAPER"/>
    <property type="match status" value="1"/>
</dbReference>
<dbReference type="EMBL" id="JAAARO010000021">
    <property type="protein sequence ID" value="KAF5728301.1"/>
    <property type="molecule type" value="Genomic_DNA"/>
</dbReference>